<dbReference type="PANTHER" id="PTHR23327:SF51">
    <property type="entry name" value="TRANSCRIPTIONAL REGULATOR OF YEAST FORM ADHERENCE 3"/>
    <property type="match status" value="1"/>
</dbReference>
<dbReference type="InterPro" id="IPR001841">
    <property type="entry name" value="Znf_RING"/>
</dbReference>
<dbReference type="SMART" id="SM00184">
    <property type="entry name" value="RING"/>
    <property type="match status" value="1"/>
</dbReference>
<gene>
    <name evidence="7" type="primary">106082659</name>
</gene>
<dbReference type="EnsemblMetazoa" id="SCAU007385-RA">
    <property type="protein sequence ID" value="SCAU007385-PA"/>
    <property type="gene ID" value="SCAU007385"/>
</dbReference>
<evidence type="ECO:0000256" key="5">
    <source>
        <dbReference type="SAM" id="Phobius"/>
    </source>
</evidence>
<dbReference type="PROSITE" id="PS50089">
    <property type="entry name" value="ZF_RING_2"/>
    <property type="match status" value="1"/>
</dbReference>
<dbReference type="AlphaFoldDB" id="A0A1I8PEJ3"/>
<evidence type="ECO:0000256" key="4">
    <source>
        <dbReference type="PROSITE-ProRule" id="PRU00175"/>
    </source>
</evidence>
<keyword evidence="5" id="KW-1133">Transmembrane helix</keyword>
<dbReference type="GO" id="GO:0008270">
    <property type="term" value="F:zinc ion binding"/>
    <property type="evidence" value="ECO:0007669"/>
    <property type="project" value="UniProtKB-KW"/>
</dbReference>
<proteinExistence type="predicted"/>
<dbReference type="PANTHER" id="PTHR23327">
    <property type="entry name" value="RING FINGER PROTEIN 127"/>
    <property type="match status" value="1"/>
</dbReference>
<feature type="domain" description="RING-type" evidence="6">
    <location>
        <begin position="29"/>
        <end position="72"/>
    </location>
</feature>
<reference evidence="7" key="1">
    <citation type="submission" date="2020-05" db="UniProtKB">
        <authorList>
            <consortium name="EnsemblMetazoa"/>
        </authorList>
    </citation>
    <scope>IDENTIFICATION</scope>
    <source>
        <strain evidence="7">USDA</strain>
    </source>
</reference>
<keyword evidence="3" id="KW-0862">Zinc</keyword>
<evidence type="ECO:0000313" key="7">
    <source>
        <dbReference type="EnsemblMetazoa" id="SCAU007385-PA"/>
    </source>
</evidence>
<dbReference type="SUPFAM" id="SSF57850">
    <property type="entry name" value="RING/U-box"/>
    <property type="match status" value="1"/>
</dbReference>
<organism evidence="7 8">
    <name type="scientific">Stomoxys calcitrans</name>
    <name type="common">Stable fly</name>
    <name type="synonym">Conops calcitrans</name>
    <dbReference type="NCBI Taxonomy" id="35570"/>
    <lineage>
        <taxon>Eukaryota</taxon>
        <taxon>Metazoa</taxon>
        <taxon>Ecdysozoa</taxon>
        <taxon>Arthropoda</taxon>
        <taxon>Hexapoda</taxon>
        <taxon>Insecta</taxon>
        <taxon>Pterygota</taxon>
        <taxon>Neoptera</taxon>
        <taxon>Endopterygota</taxon>
        <taxon>Diptera</taxon>
        <taxon>Brachycera</taxon>
        <taxon>Muscomorpha</taxon>
        <taxon>Muscoidea</taxon>
        <taxon>Muscidae</taxon>
        <taxon>Stomoxys</taxon>
    </lineage>
</organism>
<dbReference type="Pfam" id="PF13920">
    <property type="entry name" value="zf-C3HC4_3"/>
    <property type="match status" value="1"/>
</dbReference>
<dbReference type="VEuPathDB" id="VectorBase:SCAU007385"/>
<sequence>MESTPRPEKNNNTEIYIEIEMQIAEFDPCVLCLEDKKSPVALECGHSFCKECLNELKTYRHQRWAKKCPLCRSALTERKRSLCVSCLFVLLVPMAFVVPILVVSNFIYFADNFL</sequence>
<evidence type="ECO:0000256" key="1">
    <source>
        <dbReference type="ARBA" id="ARBA00022723"/>
    </source>
</evidence>
<evidence type="ECO:0000259" key="6">
    <source>
        <dbReference type="PROSITE" id="PS50089"/>
    </source>
</evidence>
<accession>A0A1I8PEJ3</accession>
<dbReference type="PROSITE" id="PS00518">
    <property type="entry name" value="ZF_RING_1"/>
    <property type="match status" value="1"/>
</dbReference>
<evidence type="ECO:0000256" key="3">
    <source>
        <dbReference type="ARBA" id="ARBA00022833"/>
    </source>
</evidence>
<keyword evidence="8" id="KW-1185">Reference proteome</keyword>
<protein>
    <recommendedName>
        <fullName evidence="6">RING-type domain-containing protein</fullName>
    </recommendedName>
</protein>
<feature type="transmembrane region" description="Helical" evidence="5">
    <location>
        <begin position="82"/>
        <end position="108"/>
    </location>
</feature>
<dbReference type="Gene3D" id="3.30.40.10">
    <property type="entry name" value="Zinc/RING finger domain, C3HC4 (zinc finger)"/>
    <property type="match status" value="1"/>
</dbReference>
<evidence type="ECO:0000313" key="8">
    <source>
        <dbReference type="Proteomes" id="UP000095300"/>
    </source>
</evidence>
<evidence type="ECO:0000256" key="2">
    <source>
        <dbReference type="ARBA" id="ARBA00022771"/>
    </source>
</evidence>
<dbReference type="Proteomes" id="UP000095300">
    <property type="component" value="Unassembled WGS sequence"/>
</dbReference>
<keyword evidence="5" id="KW-0472">Membrane</keyword>
<keyword evidence="1" id="KW-0479">Metal-binding</keyword>
<keyword evidence="5" id="KW-0812">Transmembrane</keyword>
<keyword evidence="2 4" id="KW-0863">Zinc-finger</keyword>
<dbReference type="InterPro" id="IPR013083">
    <property type="entry name" value="Znf_RING/FYVE/PHD"/>
</dbReference>
<name>A0A1I8PEJ3_STOCA</name>
<dbReference type="InterPro" id="IPR017907">
    <property type="entry name" value="Znf_RING_CS"/>
</dbReference>